<organism evidence="10 11">
    <name type="scientific">Gossypium darwinii</name>
    <name type="common">Darwin's cotton</name>
    <name type="synonym">Gossypium barbadense var. darwinii</name>
    <dbReference type="NCBI Taxonomy" id="34276"/>
    <lineage>
        <taxon>Eukaryota</taxon>
        <taxon>Viridiplantae</taxon>
        <taxon>Streptophyta</taxon>
        <taxon>Embryophyta</taxon>
        <taxon>Tracheophyta</taxon>
        <taxon>Spermatophyta</taxon>
        <taxon>Magnoliopsida</taxon>
        <taxon>eudicotyledons</taxon>
        <taxon>Gunneridae</taxon>
        <taxon>Pentapetalae</taxon>
        <taxon>rosids</taxon>
        <taxon>malvids</taxon>
        <taxon>Malvales</taxon>
        <taxon>Malvaceae</taxon>
        <taxon>Malvoideae</taxon>
        <taxon>Gossypium</taxon>
    </lineage>
</organism>
<keyword evidence="6" id="KW-0547">Nucleotide-binding</keyword>
<dbReference type="EMBL" id="CM017709">
    <property type="protein sequence ID" value="TYG54644.1"/>
    <property type="molecule type" value="Genomic_DNA"/>
</dbReference>
<accession>A0A5D2BBC1</accession>
<dbReference type="EC" id="6.3.1.2" evidence="3"/>
<dbReference type="GO" id="GO:0005737">
    <property type="term" value="C:cytoplasm"/>
    <property type="evidence" value="ECO:0007669"/>
    <property type="project" value="UniProtKB-SubCell"/>
</dbReference>
<dbReference type="Gene3D" id="3.30.590.10">
    <property type="entry name" value="Glutamine synthetase/guanido kinase, catalytic domain"/>
    <property type="match status" value="1"/>
</dbReference>
<evidence type="ECO:0000313" key="11">
    <source>
        <dbReference type="Proteomes" id="UP000323506"/>
    </source>
</evidence>
<dbReference type="PANTHER" id="PTHR20852:SF93">
    <property type="entry name" value="GLUTAMINE SYNTHETASE CYTOSOLIC ISOZYME 1-1"/>
    <property type="match status" value="1"/>
</dbReference>
<evidence type="ECO:0000256" key="6">
    <source>
        <dbReference type="ARBA" id="ARBA00022741"/>
    </source>
</evidence>
<evidence type="ECO:0000256" key="2">
    <source>
        <dbReference type="ARBA" id="ARBA00009897"/>
    </source>
</evidence>
<dbReference type="GO" id="GO:0005524">
    <property type="term" value="F:ATP binding"/>
    <property type="evidence" value="ECO:0007669"/>
    <property type="project" value="UniProtKB-KW"/>
</dbReference>
<evidence type="ECO:0000259" key="9">
    <source>
        <dbReference type="PROSITE" id="PS51987"/>
    </source>
</evidence>
<dbReference type="GO" id="GO:0006542">
    <property type="term" value="P:glutamine biosynthetic process"/>
    <property type="evidence" value="ECO:0007669"/>
    <property type="project" value="TreeGrafter"/>
</dbReference>
<dbReference type="SMR" id="A0A5D2BBC1"/>
<keyword evidence="7" id="KW-0067">ATP-binding</keyword>
<protein>
    <recommendedName>
        <fullName evidence="3">glutamine synthetase</fullName>
        <ecNumber evidence="3">6.3.1.2</ecNumber>
    </recommendedName>
</protein>
<evidence type="ECO:0000256" key="5">
    <source>
        <dbReference type="ARBA" id="ARBA00022598"/>
    </source>
</evidence>
<evidence type="ECO:0000256" key="8">
    <source>
        <dbReference type="PROSITE-ProRule" id="PRU01331"/>
    </source>
</evidence>
<evidence type="ECO:0000256" key="7">
    <source>
        <dbReference type="ARBA" id="ARBA00022840"/>
    </source>
</evidence>
<dbReference type="InterPro" id="IPR050292">
    <property type="entry name" value="Glutamine_Synthetase"/>
</dbReference>
<evidence type="ECO:0000256" key="4">
    <source>
        <dbReference type="ARBA" id="ARBA00022490"/>
    </source>
</evidence>
<dbReference type="Proteomes" id="UP000323506">
    <property type="component" value="Chromosome D09"/>
</dbReference>
<evidence type="ECO:0000256" key="1">
    <source>
        <dbReference type="ARBA" id="ARBA00004496"/>
    </source>
</evidence>
<dbReference type="InterPro" id="IPR014746">
    <property type="entry name" value="Gln_synth/guanido_kin_cat_dom"/>
</dbReference>
<sequence length="100" mass="11338">MRNESGFEVIKKAIENLKLRHKDHIAAYGEGNDRRLTGRHETTNIDTFSWGVANRGASVKVGRDTAKEGKWYFKDKRPASNMDPYVVNSMIVETAILCKP</sequence>
<dbReference type="InterPro" id="IPR008146">
    <property type="entry name" value="Gln_synth_cat_dom"/>
</dbReference>
<dbReference type="PROSITE" id="PS51987">
    <property type="entry name" value="GS_CATALYTIC"/>
    <property type="match status" value="1"/>
</dbReference>
<evidence type="ECO:0000313" key="10">
    <source>
        <dbReference type="EMBL" id="TYG54644.1"/>
    </source>
</evidence>
<comment type="subcellular location">
    <subcellularLocation>
        <location evidence="1">Cytoplasm</location>
    </subcellularLocation>
</comment>
<name>A0A5D2BBC1_GOSDA</name>
<evidence type="ECO:0000256" key="3">
    <source>
        <dbReference type="ARBA" id="ARBA00012937"/>
    </source>
</evidence>
<dbReference type="PANTHER" id="PTHR20852">
    <property type="entry name" value="GLUTAMINE SYNTHETASE"/>
    <property type="match status" value="1"/>
</dbReference>
<proteinExistence type="inferred from homology"/>
<dbReference type="SUPFAM" id="SSF55931">
    <property type="entry name" value="Glutamine synthetase/guanido kinase"/>
    <property type="match status" value="1"/>
</dbReference>
<reference evidence="10 11" key="1">
    <citation type="submission" date="2019-06" db="EMBL/GenBank/DDBJ databases">
        <title>WGS assembly of Gossypium darwinii.</title>
        <authorList>
            <person name="Chen Z.J."/>
            <person name="Sreedasyam A."/>
            <person name="Ando A."/>
            <person name="Song Q."/>
            <person name="De L."/>
            <person name="Hulse-Kemp A."/>
            <person name="Ding M."/>
            <person name="Ye W."/>
            <person name="Kirkbride R."/>
            <person name="Jenkins J."/>
            <person name="Plott C."/>
            <person name="Lovell J."/>
            <person name="Lin Y.-M."/>
            <person name="Vaughn R."/>
            <person name="Liu B."/>
            <person name="Li W."/>
            <person name="Simpson S."/>
            <person name="Scheffler B."/>
            <person name="Saski C."/>
            <person name="Grover C."/>
            <person name="Hu G."/>
            <person name="Conover J."/>
            <person name="Carlson J."/>
            <person name="Shu S."/>
            <person name="Boston L."/>
            <person name="Williams M."/>
            <person name="Peterson D."/>
            <person name="Mcgee K."/>
            <person name="Jones D."/>
            <person name="Wendel J."/>
            <person name="Stelly D."/>
            <person name="Grimwood J."/>
            <person name="Schmutz J."/>
        </authorList>
    </citation>
    <scope>NUCLEOTIDE SEQUENCE [LARGE SCALE GENOMIC DNA]</scope>
    <source>
        <strain evidence="10">1808015.09</strain>
    </source>
</reference>
<feature type="domain" description="GS catalytic" evidence="9">
    <location>
        <begin position="1"/>
        <end position="100"/>
    </location>
</feature>
<dbReference type="FunFam" id="3.30.590.10:FF:000011">
    <property type="entry name" value="Glutamine synthetase"/>
    <property type="match status" value="1"/>
</dbReference>
<dbReference type="GO" id="GO:0004356">
    <property type="term" value="F:glutamine synthetase activity"/>
    <property type="evidence" value="ECO:0007669"/>
    <property type="project" value="UniProtKB-EC"/>
</dbReference>
<keyword evidence="5" id="KW-0436">Ligase</keyword>
<gene>
    <name evidence="10" type="ORF">ES288_D09G206700v1</name>
</gene>
<dbReference type="AlphaFoldDB" id="A0A5D2BBC1"/>
<comment type="similarity">
    <text evidence="2 8">Belongs to the glutamine synthetase family.</text>
</comment>
<keyword evidence="11" id="KW-1185">Reference proteome</keyword>
<keyword evidence="4" id="KW-0963">Cytoplasm</keyword>